<sequence length="285" mass="30176">MVRKIHIPLYVLASLSIGVASILVRVSQASPTACAFWRLFIASLLLLAVSGTSHAHTLCSRKLLYPLVAGLALSAHFVLWMDSLFRVSVAVSTTIVVLYPVHLVLVEVFRGEKVGLGVAVGIAIAFTAVVLLFSNSLAVSSLTGVLGTAEAFAASLAAAIYFYTGRLSRKCLSTAEYSSATYLIASLTTLAYSLATGDNVFSYLQNSWPWLLALALVPMVGGHTVMNYLLRFYKSSTVTSIALAEPVVASILAATILRERIGFIEVTALAMAIAGVALVIKSSEG</sequence>
<gene>
    <name evidence="3" type="ORF">ENM66_07630</name>
</gene>
<keyword evidence="1" id="KW-0812">Transmembrane</keyword>
<feature type="transmembrane region" description="Helical" evidence="1">
    <location>
        <begin position="175"/>
        <end position="195"/>
    </location>
</feature>
<keyword evidence="1" id="KW-0472">Membrane</keyword>
<feature type="transmembrane region" description="Helical" evidence="1">
    <location>
        <begin position="207"/>
        <end position="230"/>
    </location>
</feature>
<evidence type="ECO:0000259" key="2">
    <source>
        <dbReference type="Pfam" id="PF00892"/>
    </source>
</evidence>
<evidence type="ECO:0000313" key="3">
    <source>
        <dbReference type="EMBL" id="HHQ51199.1"/>
    </source>
</evidence>
<accession>A0A7J3Z8Q9</accession>
<name>A0A7J3Z8Q9_9CREN</name>
<dbReference type="InterPro" id="IPR000620">
    <property type="entry name" value="EamA_dom"/>
</dbReference>
<feature type="domain" description="EamA" evidence="2">
    <location>
        <begin position="8"/>
        <end position="133"/>
    </location>
</feature>
<feature type="transmembrane region" description="Helical" evidence="1">
    <location>
        <begin position="7"/>
        <end position="24"/>
    </location>
</feature>
<dbReference type="AlphaFoldDB" id="A0A7J3Z8Q9"/>
<feature type="transmembrane region" description="Helical" evidence="1">
    <location>
        <begin position="30"/>
        <end position="51"/>
    </location>
</feature>
<feature type="transmembrane region" description="Helical" evidence="1">
    <location>
        <begin position="237"/>
        <end position="257"/>
    </location>
</feature>
<feature type="domain" description="EamA" evidence="2">
    <location>
        <begin position="151"/>
        <end position="280"/>
    </location>
</feature>
<reference evidence="3" key="1">
    <citation type="journal article" date="2020" name="mSystems">
        <title>Genome- and Community-Level Interaction Insights into Carbon Utilization and Element Cycling Functions of Hydrothermarchaeota in Hydrothermal Sediment.</title>
        <authorList>
            <person name="Zhou Z."/>
            <person name="Liu Y."/>
            <person name="Xu W."/>
            <person name="Pan J."/>
            <person name="Luo Z.H."/>
            <person name="Li M."/>
        </authorList>
    </citation>
    <scope>NUCLEOTIDE SEQUENCE [LARGE SCALE GENOMIC DNA]</scope>
    <source>
        <strain evidence="3">SpSt-1105</strain>
    </source>
</reference>
<feature type="transmembrane region" description="Helical" evidence="1">
    <location>
        <begin position="263"/>
        <end position="280"/>
    </location>
</feature>
<feature type="transmembrane region" description="Helical" evidence="1">
    <location>
        <begin position="87"/>
        <end position="109"/>
    </location>
</feature>
<dbReference type="SUPFAM" id="SSF103481">
    <property type="entry name" value="Multidrug resistance efflux transporter EmrE"/>
    <property type="match status" value="2"/>
</dbReference>
<dbReference type="InterPro" id="IPR037185">
    <property type="entry name" value="EmrE-like"/>
</dbReference>
<evidence type="ECO:0000256" key="1">
    <source>
        <dbReference type="SAM" id="Phobius"/>
    </source>
</evidence>
<organism evidence="3">
    <name type="scientific">Ignisphaera aggregans</name>
    <dbReference type="NCBI Taxonomy" id="334771"/>
    <lineage>
        <taxon>Archaea</taxon>
        <taxon>Thermoproteota</taxon>
        <taxon>Thermoprotei</taxon>
        <taxon>Desulfurococcales</taxon>
        <taxon>Desulfurococcaceae</taxon>
        <taxon>Ignisphaera</taxon>
    </lineage>
</organism>
<feature type="transmembrane region" description="Helical" evidence="1">
    <location>
        <begin position="144"/>
        <end position="163"/>
    </location>
</feature>
<feature type="transmembrane region" description="Helical" evidence="1">
    <location>
        <begin position="63"/>
        <end position="81"/>
    </location>
</feature>
<feature type="transmembrane region" description="Helical" evidence="1">
    <location>
        <begin position="116"/>
        <end position="138"/>
    </location>
</feature>
<protein>
    <submittedName>
        <fullName evidence="3">DMT family transporter</fullName>
    </submittedName>
</protein>
<dbReference type="PANTHER" id="PTHR22911:SF76">
    <property type="entry name" value="EAMA DOMAIN-CONTAINING PROTEIN"/>
    <property type="match status" value="1"/>
</dbReference>
<dbReference type="EMBL" id="DRYQ01000111">
    <property type="protein sequence ID" value="HHQ51199.1"/>
    <property type="molecule type" value="Genomic_DNA"/>
</dbReference>
<dbReference type="PANTHER" id="PTHR22911">
    <property type="entry name" value="ACYL-MALONYL CONDENSING ENZYME-RELATED"/>
    <property type="match status" value="1"/>
</dbReference>
<keyword evidence="1" id="KW-1133">Transmembrane helix</keyword>
<proteinExistence type="predicted"/>
<comment type="caution">
    <text evidence="3">The sequence shown here is derived from an EMBL/GenBank/DDBJ whole genome shotgun (WGS) entry which is preliminary data.</text>
</comment>
<dbReference type="Pfam" id="PF00892">
    <property type="entry name" value="EamA"/>
    <property type="match status" value="2"/>
</dbReference>
<dbReference type="GO" id="GO:0016020">
    <property type="term" value="C:membrane"/>
    <property type="evidence" value="ECO:0007669"/>
    <property type="project" value="InterPro"/>
</dbReference>